<dbReference type="InterPro" id="IPR002818">
    <property type="entry name" value="DJ-1/PfpI"/>
</dbReference>
<dbReference type="InterPro" id="IPR006287">
    <property type="entry name" value="DJ-1"/>
</dbReference>
<protein>
    <recommendedName>
        <fullName evidence="3">DJ-1/PfpI domain-containing protein</fullName>
    </recommendedName>
</protein>
<dbReference type="SUPFAM" id="SSF52317">
    <property type="entry name" value="Class I glutamine amidotransferase-like"/>
    <property type="match status" value="1"/>
</dbReference>
<dbReference type="InterPro" id="IPR029062">
    <property type="entry name" value="Class_I_gatase-like"/>
</dbReference>
<dbReference type="Pfam" id="PF01965">
    <property type="entry name" value="DJ-1_PfpI"/>
    <property type="match status" value="1"/>
</dbReference>
<dbReference type="FunFam" id="3.40.50.880:FF:000015">
    <property type="entry name" value="Protein DJ-1 homolog C"/>
    <property type="match status" value="1"/>
</dbReference>
<organism evidence="4 5">
    <name type="scientific">Apatococcus lobatus</name>
    <dbReference type="NCBI Taxonomy" id="904363"/>
    <lineage>
        <taxon>Eukaryota</taxon>
        <taxon>Viridiplantae</taxon>
        <taxon>Chlorophyta</taxon>
        <taxon>core chlorophytes</taxon>
        <taxon>Trebouxiophyceae</taxon>
        <taxon>Chlorellales</taxon>
        <taxon>Chlorellaceae</taxon>
        <taxon>Apatococcus</taxon>
    </lineage>
</organism>
<feature type="domain" description="DJ-1/PfpI" evidence="3">
    <location>
        <begin position="28"/>
        <end position="192"/>
    </location>
</feature>
<dbReference type="Gene3D" id="3.40.50.880">
    <property type="match status" value="1"/>
</dbReference>
<evidence type="ECO:0000313" key="5">
    <source>
        <dbReference type="Proteomes" id="UP001438707"/>
    </source>
</evidence>
<dbReference type="InterPro" id="IPR050325">
    <property type="entry name" value="Prot/Nucl_acid_deglycase"/>
</dbReference>
<gene>
    <name evidence="4" type="ORF">WJX74_008223</name>
</gene>
<proteinExistence type="inferred from homology"/>
<evidence type="ECO:0000256" key="2">
    <source>
        <dbReference type="ARBA" id="ARBA00022737"/>
    </source>
</evidence>
<dbReference type="PANTHER" id="PTHR48094:SF12">
    <property type="entry name" value="PARKINSON DISEASE PROTEIN 7 HOMOLOG"/>
    <property type="match status" value="1"/>
</dbReference>
<dbReference type="CDD" id="cd03135">
    <property type="entry name" value="GATase1_DJ-1"/>
    <property type="match status" value="1"/>
</dbReference>
<evidence type="ECO:0000313" key="4">
    <source>
        <dbReference type="EMBL" id="KAK9840355.1"/>
    </source>
</evidence>
<reference evidence="4 5" key="1">
    <citation type="journal article" date="2024" name="Nat. Commun.">
        <title>Phylogenomics reveals the evolutionary origins of lichenization in chlorophyte algae.</title>
        <authorList>
            <person name="Puginier C."/>
            <person name="Libourel C."/>
            <person name="Otte J."/>
            <person name="Skaloud P."/>
            <person name="Haon M."/>
            <person name="Grisel S."/>
            <person name="Petersen M."/>
            <person name="Berrin J.G."/>
            <person name="Delaux P.M."/>
            <person name="Dal Grande F."/>
            <person name="Keller J."/>
        </authorList>
    </citation>
    <scope>NUCLEOTIDE SEQUENCE [LARGE SCALE GENOMIC DNA]</scope>
    <source>
        <strain evidence="4 5">SAG 2145</strain>
    </source>
</reference>
<accession>A0AAW1S2W6</accession>
<dbReference type="Proteomes" id="UP001438707">
    <property type="component" value="Unassembled WGS sequence"/>
</dbReference>
<dbReference type="PANTHER" id="PTHR48094">
    <property type="entry name" value="PROTEIN/NUCLEIC ACID DEGLYCASE DJ-1-RELATED"/>
    <property type="match status" value="1"/>
</dbReference>
<evidence type="ECO:0000256" key="1">
    <source>
        <dbReference type="ARBA" id="ARBA00008542"/>
    </source>
</evidence>
<dbReference type="AlphaFoldDB" id="A0AAW1S2W6"/>
<keyword evidence="5" id="KW-1185">Reference proteome</keyword>
<evidence type="ECO:0000259" key="3">
    <source>
        <dbReference type="Pfam" id="PF01965"/>
    </source>
</evidence>
<keyword evidence="2" id="KW-0677">Repeat</keyword>
<comment type="caution">
    <text evidence="4">The sequence shown here is derived from an EMBL/GenBank/DDBJ whole genome shotgun (WGS) entry which is preliminary data.</text>
</comment>
<dbReference type="GO" id="GO:1903189">
    <property type="term" value="P:glyoxal metabolic process"/>
    <property type="evidence" value="ECO:0007669"/>
    <property type="project" value="TreeGrafter"/>
</dbReference>
<sequence length="210" mass="22103">MYTPTSLEIAFASDAVETVFCLATSGTKTVLVPVANGSEEIEAVTLIDVLRRAGADVTVASVEDSLHVEMSRQVRITADKLVSDCATTTFDAIALPGGMPGAESLGASKELDQLIRDQRQSGRLLSAICAAPAVVLESKGLLDGLKATSHPGFQDKLSNQSAIKERVVEVENIITSQAPGTAMEFSLAIVKQLFGQEKADEVAGPMVVRT</sequence>
<dbReference type="GO" id="GO:0005737">
    <property type="term" value="C:cytoplasm"/>
    <property type="evidence" value="ECO:0007669"/>
    <property type="project" value="TreeGrafter"/>
</dbReference>
<dbReference type="EMBL" id="JALJOS010000004">
    <property type="protein sequence ID" value="KAK9840355.1"/>
    <property type="molecule type" value="Genomic_DNA"/>
</dbReference>
<name>A0AAW1S2W6_9CHLO</name>
<dbReference type="NCBIfam" id="TIGR01383">
    <property type="entry name" value="not_thiJ"/>
    <property type="match status" value="1"/>
</dbReference>
<comment type="similarity">
    <text evidence="1">Belongs to the peptidase C56 family.</text>
</comment>